<evidence type="ECO:0000256" key="2">
    <source>
        <dbReference type="ARBA" id="ARBA00023125"/>
    </source>
</evidence>
<accession>A0A9D2QF51</accession>
<sequence>MLTPRYFFSQDFRQFQDYFLSRPHRKRTFQKGDFLWEPGHPCEKIHYFLSGAAIHYADHESGRRKIISFHGAGTVFPGYHRTDYRIELSLVTTALTEIRALEFTVPQFQEMFETNTALSEQVVNWYAMYVNRFLFEAVHQEYNSSLVKICNLLYLLSGNPSISSESPAAPSECAVSEAGIDLTQEELAGLLGLSRVQLTRGLGELRSRGIISTSRCRIQVLNLPLLAALCTSETL</sequence>
<evidence type="ECO:0000256" key="3">
    <source>
        <dbReference type="ARBA" id="ARBA00023163"/>
    </source>
</evidence>
<keyword evidence="2" id="KW-0238">DNA-binding</keyword>
<dbReference type="InterPro" id="IPR000595">
    <property type="entry name" value="cNMP-bd_dom"/>
</dbReference>
<organism evidence="5 6">
    <name type="scientific">Candidatus Eisenbergiella intestinigallinarum</name>
    <dbReference type="NCBI Taxonomy" id="2838549"/>
    <lineage>
        <taxon>Bacteria</taxon>
        <taxon>Bacillati</taxon>
        <taxon>Bacillota</taxon>
        <taxon>Clostridia</taxon>
        <taxon>Lachnospirales</taxon>
        <taxon>Lachnospiraceae</taxon>
        <taxon>Eisenbergiella</taxon>
    </lineage>
</organism>
<protein>
    <submittedName>
        <fullName evidence="5">Crp/Fnr family transcriptional regulator</fullName>
    </submittedName>
</protein>
<keyword evidence="3" id="KW-0804">Transcription</keyword>
<dbReference type="SUPFAM" id="SSF51206">
    <property type="entry name" value="cAMP-binding domain-like"/>
    <property type="match status" value="1"/>
</dbReference>
<proteinExistence type="predicted"/>
<name>A0A9D2QF51_9FIRM</name>
<dbReference type="InterPro" id="IPR014710">
    <property type="entry name" value="RmlC-like_jellyroll"/>
</dbReference>
<dbReference type="GO" id="GO:0006355">
    <property type="term" value="P:regulation of DNA-templated transcription"/>
    <property type="evidence" value="ECO:0007669"/>
    <property type="project" value="InterPro"/>
</dbReference>
<keyword evidence="1" id="KW-0805">Transcription regulation</keyword>
<reference evidence="5" key="1">
    <citation type="journal article" date="2021" name="PeerJ">
        <title>Extensive microbial diversity within the chicken gut microbiome revealed by metagenomics and culture.</title>
        <authorList>
            <person name="Gilroy R."/>
            <person name="Ravi A."/>
            <person name="Getino M."/>
            <person name="Pursley I."/>
            <person name="Horton D.L."/>
            <person name="Alikhan N.F."/>
            <person name="Baker D."/>
            <person name="Gharbi K."/>
            <person name="Hall N."/>
            <person name="Watson M."/>
            <person name="Adriaenssens E.M."/>
            <person name="Foster-Nyarko E."/>
            <person name="Jarju S."/>
            <person name="Secka A."/>
            <person name="Antonio M."/>
            <person name="Oren A."/>
            <person name="Chaudhuri R.R."/>
            <person name="La Ragione R."/>
            <person name="Hildebrand F."/>
            <person name="Pallen M.J."/>
        </authorList>
    </citation>
    <scope>NUCLEOTIDE SEQUENCE</scope>
    <source>
        <strain evidence="5">ChiBcec1-1630</strain>
    </source>
</reference>
<dbReference type="EMBL" id="DWVS01000012">
    <property type="protein sequence ID" value="HJC86450.1"/>
    <property type="molecule type" value="Genomic_DNA"/>
</dbReference>
<dbReference type="Pfam" id="PF13545">
    <property type="entry name" value="HTH_Crp_2"/>
    <property type="match status" value="1"/>
</dbReference>
<evidence type="ECO:0000313" key="6">
    <source>
        <dbReference type="Proteomes" id="UP000823922"/>
    </source>
</evidence>
<dbReference type="CDD" id="cd00038">
    <property type="entry name" value="CAP_ED"/>
    <property type="match status" value="1"/>
</dbReference>
<dbReference type="GO" id="GO:0003677">
    <property type="term" value="F:DNA binding"/>
    <property type="evidence" value="ECO:0007669"/>
    <property type="project" value="UniProtKB-KW"/>
</dbReference>
<evidence type="ECO:0000256" key="1">
    <source>
        <dbReference type="ARBA" id="ARBA00023015"/>
    </source>
</evidence>
<dbReference type="Pfam" id="PF00027">
    <property type="entry name" value="cNMP_binding"/>
    <property type="match status" value="1"/>
</dbReference>
<comment type="caution">
    <text evidence="5">The sequence shown here is derived from an EMBL/GenBank/DDBJ whole genome shotgun (WGS) entry which is preliminary data.</text>
</comment>
<dbReference type="InterPro" id="IPR018490">
    <property type="entry name" value="cNMP-bd_dom_sf"/>
</dbReference>
<dbReference type="Gene3D" id="1.10.10.10">
    <property type="entry name" value="Winged helix-like DNA-binding domain superfamily/Winged helix DNA-binding domain"/>
    <property type="match status" value="1"/>
</dbReference>
<dbReference type="Gene3D" id="2.60.120.10">
    <property type="entry name" value="Jelly Rolls"/>
    <property type="match status" value="1"/>
</dbReference>
<dbReference type="InterPro" id="IPR036390">
    <property type="entry name" value="WH_DNA-bd_sf"/>
</dbReference>
<dbReference type="InterPro" id="IPR012318">
    <property type="entry name" value="HTH_CRP"/>
</dbReference>
<dbReference type="PROSITE" id="PS51063">
    <property type="entry name" value="HTH_CRP_2"/>
    <property type="match status" value="1"/>
</dbReference>
<reference evidence="5" key="2">
    <citation type="submission" date="2021-04" db="EMBL/GenBank/DDBJ databases">
        <authorList>
            <person name="Gilroy R."/>
        </authorList>
    </citation>
    <scope>NUCLEOTIDE SEQUENCE</scope>
    <source>
        <strain evidence="5">ChiBcec1-1630</strain>
    </source>
</reference>
<dbReference type="SUPFAM" id="SSF46785">
    <property type="entry name" value="Winged helix' DNA-binding domain"/>
    <property type="match status" value="1"/>
</dbReference>
<gene>
    <name evidence="5" type="ORF">H9926_00320</name>
</gene>
<evidence type="ECO:0000313" key="5">
    <source>
        <dbReference type="EMBL" id="HJC86450.1"/>
    </source>
</evidence>
<feature type="domain" description="HTH crp-type" evidence="4">
    <location>
        <begin position="143"/>
        <end position="224"/>
    </location>
</feature>
<dbReference type="Proteomes" id="UP000823922">
    <property type="component" value="Unassembled WGS sequence"/>
</dbReference>
<dbReference type="AlphaFoldDB" id="A0A9D2QF51"/>
<evidence type="ECO:0000259" key="4">
    <source>
        <dbReference type="PROSITE" id="PS51063"/>
    </source>
</evidence>
<dbReference type="InterPro" id="IPR036388">
    <property type="entry name" value="WH-like_DNA-bd_sf"/>
</dbReference>
<dbReference type="SMART" id="SM00419">
    <property type="entry name" value="HTH_CRP"/>
    <property type="match status" value="1"/>
</dbReference>